<dbReference type="GO" id="GO:0030288">
    <property type="term" value="C:outer membrane-bounded periplasmic space"/>
    <property type="evidence" value="ECO:0007669"/>
    <property type="project" value="TreeGrafter"/>
</dbReference>
<dbReference type="InterPro" id="IPR000914">
    <property type="entry name" value="SBP_5_dom"/>
</dbReference>
<dbReference type="GO" id="GO:0043190">
    <property type="term" value="C:ATP-binding cassette (ABC) transporter complex"/>
    <property type="evidence" value="ECO:0007669"/>
    <property type="project" value="InterPro"/>
</dbReference>
<dbReference type="InterPro" id="IPR030678">
    <property type="entry name" value="Peptide/Ni-bd"/>
</dbReference>
<accession>A0AB74D4W3</accession>
<dbReference type="Pfam" id="PF00496">
    <property type="entry name" value="SBP_bac_5"/>
    <property type="match status" value="1"/>
</dbReference>
<dbReference type="AlphaFoldDB" id="A0AB74D4W3"/>
<dbReference type="CDD" id="cd08497">
    <property type="entry name" value="MbnE-like"/>
    <property type="match status" value="1"/>
</dbReference>
<dbReference type="Gene3D" id="3.10.105.10">
    <property type="entry name" value="Dipeptide-binding Protein, Domain 3"/>
    <property type="match status" value="1"/>
</dbReference>
<dbReference type="GO" id="GO:1904680">
    <property type="term" value="F:peptide transmembrane transporter activity"/>
    <property type="evidence" value="ECO:0007669"/>
    <property type="project" value="TreeGrafter"/>
</dbReference>
<gene>
    <name evidence="3" type="ORF">DF015_19550</name>
</gene>
<comment type="caution">
    <text evidence="3">The sequence shown here is derived from an EMBL/GenBank/DDBJ whole genome shotgun (WGS) entry which is preliminary data.</text>
</comment>
<dbReference type="Proteomes" id="UP000273734">
    <property type="component" value="Unassembled WGS sequence"/>
</dbReference>
<dbReference type="GO" id="GO:0042884">
    <property type="term" value="P:microcin transport"/>
    <property type="evidence" value="ECO:0007669"/>
    <property type="project" value="TreeGrafter"/>
</dbReference>
<dbReference type="InterPro" id="IPR039424">
    <property type="entry name" value="SBP_5"/>
</dbReference>
<dbReference type="PANTHER" id="PTHR30290">
    <property type="entry name" value="PERIPLASMIC BINDING COMPONENT OF ABC TRANSPORTER"/>
    <property type="match status" value="1"/>
</dbReference>
<evidence type="ECO:0000256" key="1">
    <source>
        <dbReference type="ARBA" id="ARBA00022729"/>
    </source>
</evidence>
<evidence type="ECO:0000313" key="4">
    <source>
        <dbReference type="Proteomes" id="UP000273734"/>
    </source>
</evidence>
<sequence length="655" mass="71872">MGLPAVQLPLRRRAAHGRAEREVRSVSAPRRAAAVAALCAAIATMGAPVARAAAGAPIDAAPHWQTVLSAFDDVPPGPAFARLPWADAAPPRDGTLTLANYDAFSTYDSLNPFLLRGNPAPDLLNLMFETLMQRSLDDVDTQYPLLADRVALAPDGRSATFHLNPAARFSDGTPVTADDVRDSFERLTSPAASPVYSGRYAPIRAAIVVDARTVRFEFRTPGRRAALAAGDLYVFSRNWARAPGGATLSFDQLATVPPVASGPYRIASRASNRDIVYRRDPSYWGADLPVRRGMFNFSTVRFRLHSDPYAPLQAFRAGEIDAMFEGSAGQWTRRYAGPAFANRTLFKREFPEHGIGDMQGLVFNLRRAKFRDRRVREAIGLALDYAWINRNMFYGQYTRTHSYFDDSEFAATGAPGADERALLEPLRDTVPAGVFGPLPPPPDTSGPDGLRRNLAAAEALLADAGWRYHDGVLRDAGGAPFTLELLDDGSGMERILLIVVRNLRLLGIDARLRIMDQTVVNERLKRFDFDMTTVGYRAASLPGAELERRFGSRAARTPGSENYAGVASPAVDALIAAVQHARGKRELTAAARALDRVLLGEHVMVPEWHITHARIAWNRRIAPPARTPRQYRWADWVIGWWHASPDAAGPAAHKE</sequence>
<dbReference type="Gene3D" id="3.40.190.10">
    <property type="entry name" value="Periplasmic binding protein-like II"/>
    <property type="match status" value="1"/>
</dbReference>
<proteinExistence type="predicted"/>
<evidence type="ECO:0000259" key="2">
    <source>
        <dbReference type="Pfam" id="PF00496"/>
    </source>
</evidence>
<dbReference type="EMBL" id="QTNY01000013">
    <property type="protein sequence ID" value="RQP76112.1"/>
    <property type="molecule type" value="Genomic_DNA"/>
</dbReference>
<reference evidence="3 4" key="1">
    <citation type="submission" date="2018-08" db="EMBL/GenBank/DDBJ databases">
        <title>Comparative analysis of Burkholderia isolates from Puerto Rico.</title>
        <authorList>
            <person name="Hall C."/>
            <person name="Sahl J."/>
            <person name="Wagner D."/>
        </authorList>
    </citation>
    <scope>NUCLEOTIDE SEQUENCE [LARGE SCALE GENOMIC DNA]</scope>
    <source>
        <strain evidence="3 4">Bp8964</strain>
    </source>
</reference>
<keyword evidence="1" id="KW-0732">Signal</keyword>
<protein>
    <submittedName>
        <fullName evidence="3">ABC transporter substrate-binding protein</fullName>
    </submittedName>
</protein>
<evidence type="ECO:0000313" key="3">
    <source>
        <dbReference type="EMBL" id="RQP76112.1"/>
    </source>
</evidence>
<organism evidence="3 4">
    <name type="scientific">Burkholderia ubonensis</name>
    <dbReference type="NCBI Taxonomy" id="101571"/>
    <lineage>
        <taxon>Bacteria</taxon>
        <taxon>Pseudomonadati</taxon>
        <taxon>Pseudomonadota</taxon>
        <taxon>Betaproteobacteria</taxon>
        <taxon>Burkholderiales</taxon>
        <taxon>Burkholderiaceae</taxon>
        <taxon>Burkholderia</taxon>
        <taxon>Burkholderia cepacia complex</taxon>
    </lineage>
</organism>
<dbReference type="PANTHER" id="PTHR30290:SF64">
    <property type="entry name" value="ABC TRANSPORTER PERIPLASMIC BINDING PROTEIN"/>
    <property type="match status" value="1"/>
</dbReference>
<dbReference type="PIRSF" id="PIRSF002741">
    <property type="entry name" value="MppA"/>
    <property type="match status" value="1"/>
</dbReference>
<feature type="domain" description="Solute-binding protein family 5" evidence="2">
    <location>
        <begin position="143"/>
        <end position="542"/>
    </location>
</feature>
<dbReference type="SUPFAM" id="SSF53850">
    <property type="entry name" value="Periplasmic binding protein-like II"/>
    <property type="match status" value="1"/>
</dbReference>
<name>A0AB74D4W3_9BURK</name>
<dbReference type="GO" id="GO:0015833">
    <property type="term" value="P:peptide transport"/>
    <property type="evidence" value="ECO:0007669"/>
    <property type="project" value="TreeGrafter"/>
</dbReference>